<feature type="transmembrane region" description="Helical" evidence="2">
    <location>
        <begin position="188"/>
        <end position="209"/>
    </location>
</feature>
<organism evidence="3 4">
    <name type="scientific">Pilimelia terevasa</name>
    <dbReference type="NCBI Taxonomy" id="53372"/>
    <lineage>
        <taxon>Bacteria</taxon>
        <taxon>Bacillati</taxon>
        <taxon>Actinomycetota</taxon>
        <taxon>Actinomycetes</taxon>
        <taxon>Micromonosporales</taxon>
        <taxon>Micromonosporaceae</taxon>
        <taxon>Pilimelia</taxon>
    </lineage>
</organism>
<evidence type="ECO:0000256" key="1">
    <source>
        <dbReference type="SAM" id="MobiDB-lite"/>
    </source>
</evidence>
<dbReference type="Proteomes" id="UP000662200">
    <property type="component" value="Unassembled WGS sequence"/>
</dbReference>
<feature type="transmembrane region" description="Helical" evidence="2">
    <location>
        <begin position="304"/>
        <end position="333"/>
    </location>
</feature>
<dbReference type="AlphaFoldDB" id="A0A8J3FJK3"/>
<reference evidence="3" key="1">
    <citation type="journal article" date="2014" name="Int. J. Syst. Evol. Microbiol.">
        <title>Complete genome sequence of Corynebacterium casei LMG S-19264T (=DSM 44701T), isolated from a smear-ripened cheese.</title>
        <authorList>
            <consortium name="US DOE Joint Genome Institute (JGI-PGF)"/>
            <person name="Walter F."/>
            <person name="Albersmeier A."/>
            <person name="Kalinowski J."/>
            <person name="Ruckert C."/>
        </authorList>
    </citation>
    <scope>NUCLEOTIDE SEQUENCE</scope>
    <source>
        <strain evidence="3">JCM 3091</strain>
    </source>
</reference>
<reference evidence="3" key="2">
    <citation type="submission" date="2020-09" db="EMBL/GenBank/DDBJ databases">
        <authorList>
            <person name="Sun Q."/>
            <person name="Ohkuma M."/>
        </authorList>
    </citation>
    <scope>NUCLEOTIDE SEQUENCE</scope>
    <source>
        <strain evidence="3">JCM 3091</strain>
    </source>
</reference>
<feature type="compositionally biased region" description="Pro residues" evidence="1">
    <location>
        <begin position="1"/>
        <end position="31"/>
    </location>
</feature>
<feature type="transmembrane region" description="Helical" evidence="2">
    <location>
        <begin position="144"/>
        <end position="168"/>
    </location>
</feature>
<protein>
    <recommendedName>
        <fullName evidence="5">Glycerophosphoryl diester phosphodiesterase membrane domain-containing protein</fullName>
    </recommendedName>
</protein>
<dbReference type="EMBL" id="BMQC01000007">
    <property type="protein sequence ID" value="GGK29472.1"/>
    <property type="molecule type" value="Genomic_DNA"/>
</dbReference>
<keyword evidence="2" id="KW-0812">Transmembrane</keyword>
<feature type="transmembrane region" description="Helical" evidence="2">
    <location>
        <begin position="353"/>
        <end position="376"/>
    </location>
</feature>
<evidence type="ECO:0000313" key="3">
    <source>
        <dbReference type="EMBL" id="GGK29472.1"/>
    </source>
</evidence>
<evidence type="ECO:0000256" key="2">
    <source>
        <dbReference type="SAM" id="Phobius"/>
    </source>
</evidence>
<comment type="caution">
    <text evidence="3">The sequence shown here is derived from an EMBL/GenBank/DDBJ whole genome shotgun (WGS) entry which is preliminary data.</text>
</comment>
<keyword evidence="4" id="KW-1185">Reference proteome</keyword>
<name>A0A8J3FJK3_9ACTN</name>
<evidence type="ECO:0000313" key="4">
    <source>
        <dbReference type="Proteomes" id="UP000662200"/>
    </source>
</evidence>
<keyword evidence="2" id="KW-0472">Membrane</keyword>
<feature type="transmembrane region" description="Helical" evidence="2">
    <location>
        <begin position="244"/>
        <end position="262"/>
    </location>
</feature>
<feature type="compositionally biased region" description="Low complexity" evidence="1">
    <location>
        <begin position="32"/>
        <end position="67"/>
    </location>
</feature>
<accession>A0A8J3FJK3</accession>
<sequence length="396" mass="39692">MTTPPPDPGPPPSEPPADRPQPVPPPHPGHPPNGSADPASAAPGADAPPGTAGPSADSPGHPGAVPAPGQPPAGYPVPGFGAHGYPPAGYSGPGVHGYGDPASGAPVGYWPAGPGDALVNPPHAGFGGWWARVVAVWRGTLGRLLAIAALTQLLPLAVFGGIGVVLVLPRLDALPVRGDSVAADPTEVLTAFLPLLGLGVVAGIGFLLAGAVATGATMRLVVGYAAGQQWGVGDAVRYGVRRMWGVLGWTVVVGLVNLGFALLCLVPVLYSAFATSLVMMAYLCERHSPVGRSWKLTHARFGDVLGRVVVVVAVLVAASAVVGIIGTVLSLPFSWTPGDRPDAVAVLGQAGVYFVQQVLALPAGTFAAVAIAAVYAEARAAEAPVSAASLAAEMDR</sequence>
<feature type="region of interest" description="Disordered" evidence="1">
    <location>
        <begin position="1"/>
        <end position="80"/>
    </location>
</feature>
<evidence type="ECO:0008006" key="5">
    <source>
        <dbReference type="Google" id="ProtNLM"/>
    </source>
</evidence>
<keyword evidence="2" id="KW-1133">Transmembrane helix</keyword>
<gene>
    <name evidence="3" type="ORF">GCM10010124_22750</name>
</gene>
<dbReference type="RefSeq" id="WP_189114249.1">
    <property type="nucleotide sequence ID" value="NZ_BMQC01000007.1"/>
</dbReference>
<proteinExistence type="predicted"/>